<accession>A0A917QX75</accession>
<evidence type="ECO:0000313" key="1">
    <source>
        <dbReference type="EMBL" id="GGK74347.1"/>
    </source>
</evidence>
<organism evidence="1 2">
    <name type="scientific">Sphaerisporangium melleum</name>
    <dbReference type="NCBI Taxonomy" id="321316"/>
    <lineage>
        <taxon>Bacteria</taxon>
        <taxon>Bacillati</taxon>
        <taxon>Actinomycetota</taxon>
        <taxon>Actinomycetes</taxon>
        <taxon>Streptosporangiales</taxon>
        <taxon>Streptosporangiaceae</taxon>
        <taxon>Sphaerisporangium</taxon>
    </lineage>
</organism>
<name>A0A917QX75_9ACTN</name>
<dbReference type="AlphaFoldDB" id="A0A917QX75"/>
<dbReference type="EMBL" id="BMNT01000007">
    <property type="protein sequence ID" value="GGK74347.1"/>
    <property type="molecule type" value="Genomic_DNA"/>
</dbReference>
<proteinExistence type="predicted"/>
<reference evidence="1" key="1">
    <citation type="journal article" date="2014" name="Int. J. Syst. Evol. Microbiol.">
        <title>Complete genome sequence of Corynebacterium casei LMG S-19264T (=DSM 44701T), isolated from a smear-ripened cheese.</title>
        <authorList>
            <consortium name="US DOE Joint Genome Institute (JGI-PGF)"/>
            <person name="Walter F."/>
            <person name="Albersmeier A."/>
            <person name="Kalinowski J."/>
            <person name="Ruckert C."/>
        </authorList>
    </citation>
    <scope>NUCLEOTIDE SEQUENCE</scope>
    <source>
        <strain evidence="1">JCM 13064</strain>
    </source>
</reference>
<dbReference type="Proteomes" id="UP000645217">
    <property type="component" value="Unassembled WGS sequence"/>
</dbReference>
<keyword evidence="2" id="KW-1185">Reference proteome</keyword>
<sequence>MSYPVISQIPLDPVAKQGFLSKPRRPISSLPRQLPHQRLVFEYDGTFVLGDRQLRGDDPHVLHAASVSVVDVARDHSTTIQVPINSSGAHDFTVAIQFRCTVDEPIEVVRAGLTDVTEHLITYIQAYPKLFELGRGYGLHEAHELWTLVHAQVKAYTTVVPCALPGMTVEFAGLNVYAPDEIAQGRRRYETSLHNIQGEHGLRDVKRKLDRDFELDEQDFLQAKGHSANDFTRQEAALDSDHQITEATKIRDLLNSGPGAADGLYVTVRDLSNQQVAERYAALGDREYSAIQRGIQLEHDLQVVQAHARAEVVRAAIAQGLFNETTGKELLATFDEIEPEAEVRDLEGRTYETRAEVTAGDTDDDFFMEEDVRG</sequence>
<reference evidence="1" key="2">
    <citation type="submission" date="2020-09" db="EMBL/GenBank/DDBJ databases">
        <authorList>
            <person name="Sun Q."/>
            <person name="Ohkuma M."/>
        </authorList>
    </citation>
    <scope>NUCLEOTIDE SEQUENCE</scope>
    <source>
        <strain evidence="1">JCM 13064</strain>
    </source>
</reference>
<evidence type="ECO:0000313" key="2">
    <source>
        <dbReference type="Proteomes" id="UP000645217"/>
    </source>
</evidence>
<comment type="caution">
    <text evidence="1">The sequence shown here is derived from an EMBL/GenBank/DDBJ whole genome shotgun (WGS) entry which is preliminary data.</text>
</comment>
<gene>
    <name evidence="1" type="ORF">GCM10007964_16460</name>
</gene>
<protein>
    <submittedName>
        <fullName evidence="1">Uncharacterized protein</fullName>
    </submittedName>
</protein>